<dbReference type="RefSeq" id="WP_200237863.1">
    <property type="nucleotide sequence ID" value="NZ_NRRV01000027.1"/>
</dbReference>
<comment type="caution">
    <text evidence="1">The sequence shown here is derived from an EMBL/GenBank/DDBJ whole genome shotgun (WGS) entry which is preliminary data.</text>
</comment>
<name>A0ABS1CI05_9GAMM</name>
<accession>A0ABS1CI05</accession>
<sequence>MDTFTRNYSIALAVIVLGLLALWITASWNPRVGELNEVLESDPKLADYVYDFRVVDYADGVATISTPRSFDVPAMRFLEIVKPELAGKAQDDPAMVAAQQNLIEHQKRAQTLILGKPDVERVDWQLDVQWLAEHGVQAPAR</sequence>
<protein>
    <recommendedName>
        <fullName evidence="3">Glutamate-ammonia-ligase adenylyltransferase</fullName>
    </recommendedName>
</protein>
<gene>
    <name evidence="1" type="ORF">CKO31_12305</name>
</gene>
<keyword evidence="2" id="KW-1185">Reference proteome</keyword>
<proteinExistence type="predicted"/>
<dbReference type="Proteomes" id="UP000748752">
    <property type="component" value="Unassembled WGS sequence"/>
</dbReference>
<dbReference type="EMBL" id="NRRV01000027">
    <property type="protein sequence ID" value="MBK1631510.1"/>
    <property type="molecule type" value="Genomic_DNA"/>
</dbReference>
<evidence type="ECO:0000313" key="2">
    <source>
        <dbReference type="Proteomes" id="UP000748752"/>
    </source>
</evidence>
<reference evidence="1 2" key="1">
    <citation type="journal article" date="2020" name="Microorganisms">
        <title>Osmotic Adaptation and Compatible Solute Biosynthesis of Phototrophic Bacteria as Revealed from Genome Analyses.</title>
        <authorList>
            <person name="Imhoff J.F."/>
            <person name="Rahn T."/>
            <person name="Kunzel S."/>
            <person name="Keller A."/>
            <person name="Neulinger S.C."/>
        </authorList>
    </citation>
    <scope>NUCLEOTIDE SEQUENCE [LARGE SCALE GENOMIC DNA]</scope>
    <source>
        <strain evidence="1 2">DSM 6210</strain>
    </source>
</reference>
<evidence type="ECO:0000313" key="1">
    <source>
        <dbReference type="EMBL" id="MBK1631510.1"/>
    </source>
</evidence>
<organism evidence="1 2">
    <name type="scientific">Thiohalocapsa halophila</name>
    <dbReference type="NCBI Taxonomy" id="69359"/>
    <lineage>
        <taxon>Bacteria</taxon>
        <taxon>Pseudomonadati</taxon>
        <taxon>Pseudomonadota</taxon>
        <taxon>Gammaproteobacteria</taxon>
        <taxon>Chromatiales</taxon>
        <taxon>Chromatiaceae</taxon>
        <taxon>Thiohalocapsa</taxon>
    </lineage>
</organism>
<evidence type="ECO:0008006" key="3">
    <source>
        <dbReference type="Google" id="ProtNLM"/>
    </source>
</evidence>